<keyword evidence="1" id="KW-0472">Membrane</keyword>
<name>A0A5D4R7B5_9BACI</name>
<dbReference type="RefSeq" id="WP_009792424.1">
    <property type="nucleotide sequence ID" value="NZ_JAWVOZ010000010.1"/>
</dbReference>
<feature type="transmembrane region" description="Helical" evidence="1">
    <location>
        <begin position="40"/>
        <end position="62"/>
    </location>
</feature>
<sequence>MNEKKRETWKLWDAMFTSGILSLLKDGEEAQTDDKKFRQLVWQLLFGVIFTFLLFIILAIFFY</sequence>
<keyword evidence="1" id="KW-0812">Transmembrane</keyword>
<proteinExistence type="predicted"/>
<dbReference type="AlphaFoldDB" id="A0A5D4R7B5"/>
<evidence type="ECO:0000313" key="2">
    <source>
        <dbReference type="EMBL" id="TYS45904.1"/>
    </source>
</evidence>
<evidence type="ECO:0000313" key="3">
    <source>
        <dbReference type="Proteomes" id="UP000322139"/>
    </source>
</evidence>
<organism evidence="2 3">
    <name type="scientific">Bacillus infantis</name>
    <dbReference type="NCBI Taxonomy" id="324767"/>
    <lineage>
        <taxon>Bacteria</taxon>
        <taxon>Bacillati</taxon>
        <taxon>Bacillota</taxon>
        <taxon>Bacilli</taxon>
        <taxon>Bacillales</taxon>
        <taxon>Bacillaceae</taxon>
        <taxon>Bacillus</taxon>
    </lineage>
</organism>
<gene>
    <name evidence="2" type="ORF">FZD51_17810</name>
</gene>
<keyword evidence="1" id="KW-1133">Transmembrane helix</keyword>
<protein>
    <submittedName>
        <fullName evidence="2">Uncharacterized protein</fullName>
    </submittedName>
</protein>
<accession>A0A5D4R7B5</accession>
<comment type="caution">
    <text evidence="2">The sequence shown here is derived from an EMBL/GenBank/DDBJ whole genome shotgun (WGS) entry which is preliminary data.</text>
</comment>
<dbReference type="Proteomes" id="UP000322139">
    <property type="component" value="Unassembled WGS sequence"/>
</dbReference>
<reference evidence="2 3" key="1">
    <citation type="submission" date="2019-08" db="EMBL/GenBank/DDBJ databases">
        <title>Bacillus genomes from the desert of Cuatro Cienegas, Coahuila.</title>
        <authorList>
            <person name="Olmedo-Alvarez G."/>
        </authorList>
    </citation>
    <scope>NUCLEOTIDE SEQUENCE [LARGE SCALE GENOMIC DNA]</scope>
    <source>
        <strain evidence="2 3">CH446_14T</strain>
    </source>
</reference>
<evidence type="ECO:0000256" key="1">
    <source>
        <dbReference type="SAM" id="Phobius"/>
    </source>
</evidence>
<dbReference type="EMBL" id="VTER01000009">
    <property type="protein sequence ID" value="TYS45904.1"/>
    <property type="molecule type" value="Genomic_DNA"/>
</dbReference>